<dbReference type="EMBL" id="JAJVDC020000237">
    <property type="protein sequence ID" value="KAL1617264.1"/>
    <property type="molecule type" value="Genomic_DNA"/>
</dbReference>
<gene>
    <name evidence="2" type="ORF">SLS56_011068</name>
</gene>
<feature type="region of interest" description="Disordered" evidence="1">
    <location>
        <begin position="1"/>
        <end position="21"/>
    </location>
</feature>
<name>A0ABR3SCN0_9PEZI</name>
<protein>
    <submittedName>
        <fullName evidence="2">Uncharacterized protein</fullName>
    </submittedName>
</protein>
<proteinExistence type="predicted"/>
<accession>A0ABR3SCN0</accession>
<organism evidence="2 3">
    <name type="scientific">Neofusicoccum ribis</name>
    <dbReference type="NCBI Taxonomy" id="45134"/>
    <lineage>
        <taxon>Eukaryota</taxon>
        <taxon>Fungi</taxon>
        <taxon>Dikarya</taxon>
        <taxon>Ascomycota</taxon>
        <taxon>Pezizomycotina</taxon>
        <taxon>Dothideomycetes</taxon>
        <taxon>Dothideomycetes incertae sedis</taxon>
        <taxon>Botryosphaeriales</taxon>
        <taxon>Botryosphaeriaceae</taxon>
        <taxon>Neofusicoccum</taxon>
    </lineage>
</organism>
<dbReference type="Proteomes" id="UP001521116">
    <property type="component" value="Unassembled WGS sequence"/>
</dbReference>
<dbReference type="Pfam" id="PF07145">
    <property type="entry name" value="PAM2"/>
    <property type="match status" value="1"/>
</dbReference>
<sequence length="196" mass="20763">MSPSTTSADFDLHPATPTLPINPKIEDYERASEYERCKLAQIKRTFEQLKAEYSHLDAACTNAMAGQGQNSVENNGDVAKKETQASASPFRNSRRTRSHFPTLPPVPGLHLDTIPLDPDPQNQTAKPSADMTVLAQAPQTPSHSKSPSAEITTTAGPASTGQHVRRKSSLNASAPEFVPGFLGGGGGDSKGSPKSA</sequence>
<evidence type="ECO:0000313" key="3">
    <source>
        <dbReference type="Proteomes" id="UP001521116"/>
    </source>
</evidence>
<dbReference type="InterPro" id="IPR009818">
    <property type="entry name" value="PAM2_motif"/>
</dbReference>
<comment type="caution">
    <text evidence="2">The sequence shown here is derived from an EMBL/GenBank/DDBJ whole genome shotgun (WGS) entry which is preliminary data.</text>
</comment>
<keyword evidence="3" id="KW-1185">Reference proteome</keyword>
<evidence type="ECO:0000313" key="2">
    <source>
        <dbReference type="EMBL" id="KAL1617264.1"/>
    </source>
</evidence>
<reference evidence="2 3" key="1">
    <citation type="submission" date="2024-02" db="EMBL/GenBank/DDBJ databases">
        <title>De novo assembly and annotation of 12 fungi associated with fruit tree decline syndrome in Ontario, Canada.</title>
        <authorList>
            <person name="Sulman M."/>
            <person name="Ellouze W."/>
            <person name="Ilyukhin E."/>
        </authorList>
    </citation>
    <scope>NUCLEOTIDE SEQUENCE [LARGE SCALE GENOMIC DNA]</scope>
    <source>
        <strain evidence="2 3">M1-105</strain>
    </source>
</reference>
<evidence type="ECO:0000256" key="1">
    <source>
        <dbReference type="SAM" id="MobiDB-lite"/>
    </source>
</evidence>
<feature type="region of interest" description="Disordered" evidence="1">
    <location>
        <begin position="67"/>
        <end position="196"/>
    </location>
</feature>
<feature type="compositionally biased region" description="Polar residues" evidence="1">
    <location>
        <begin position="137"/>
        <end position="162"/>
    </location>
</feature>